<dbReference type="CDD" id="cd17503">
    <property type="entry name" value="MFS_LmrB_MDR_like"/>
    <property type="match status" value="1"/>
</dbReference>
<evidence type="ECO:0000256" key="1">
    <source>
        <dbReference type="ARBA" id="ARBA00004651"/>
    </source>
</evidence>
<proteinExistence type="inferred from homology"/>
<protein>
    <submittedName>
        <fullName evidence="10">MDR family MFS transporter</fullName>
    </submittedName>
</protein>
<feature type="transmembrane region" description="Helical" evidence="8">
    <location>
        <begin position="163"/>
        <end position="186"/>
    </location>
</feature>
<dbReference type="Gene3D" id="1.20.1250.20">
    <property type="entry name" value="MFS general substrate transporter like domains"/>
    <property type="match status" value="1"/>
</dbReference>
<evidence type="ECO:0000256" key="6">
    <source>
        <dbReference type="ARBA" id="ARBA00022989"/>
    </source>
</evidence>
<feature type="transmembrane region" description="Helical" evidence="8">
    <location>
        <begin position="268"/>
        <end position="289"/>
    </location>
</feature>
<dbReference type="SUPFAM" id="SSF103473">
    <property type="entry name" value="MFS general substrate transporter"/>
    <property type="match status" value="1"/>
</dbReference>
<feature type="transmembrane region" description="Helical" evidence="8">
    <location>
        <begin position="49"/>
        <end position="69"/>
    </location>
</feature>
<dbReference type="EMBL" id="CP121671">
    <property type="protein sequence ID" value="WFT74792.1"/>
    <property type="molecule type" value="Genomic_DNA"/>
</dbReference>
<dbReference type="Proteomes" id="UP001221597">
    <property type="component" value="Chromosome"/>
</dbReference>
<dbReference type="PROSITE" id="PS50850">
    <property type="entry name" value="MFS"/>
    <property type="match status" value="1"/>
</dbReference>
<accession>A0ABY8IX17</accession>
<organism evidence="10 11">
    <name type="scientific">Halobacillus naozhouensis</name>
    <dbReference type="NCBI Taxonomy" id="554880"/>
    <lineage>
        <taxon>Bacteria</taxon>
        <taxon>Bacillati</taxon>
        <taxon>Bacillota</taxon>
        <taxon>Bacilli</taxon>
        <taxon>Bacillales</taxon>
        <taxon>Bacillaceae</taxon>
        <taxon>Halobacillus</taxon>
    </lineage>
</organism>
<dbReference type="RefSeq" id="WP_283076787.1">
    <property type="nucleotide sequence ID" value="NZ_CP121671.1"/>
</dbReference>
<dbReference type="InterPro" id="IPR036259">
    <property type="entry name" value="MFS_trans_sf"/>
</dbReference>
<reference evidence="10 11" key="1">
    <citation type="submission" date="2023-04" db="EMBL/GenBank/DDBJ databases">
        <title>Genome sequence of Halobacillus naozhouensis KACC 21980.</title>
        <authorList>
            <person name="Kim S."/>
            <person name="Heo J."/>
            <person name="Kwon S.-W."/>
        </authorList>
    </citation>
    <scope>NUCLEOTIDE SEQUENCE [LARGE SCALE GENOMIC DNA]</scope>
    <source>
        <strain evidence="10 11">KCTC 13234</strain>
    </source>
</reference>
<keyword evidence="7 8" id="KW-0472">Membrane</keyword>
<dbReference type="PANTHER" id="PTHR42718:SF9">
    <property type="entry name" value="MAJOR FACILITATOR SUPERFAMILY MULTIDRUG TRANSPORTER MFSC"/>
    <property type="match status" value="1"/>
</dbReference>
<dbReference type="InterPro" id="IPR011701">
    <property type="entry name" value="MFS"/>
</dbReference>
<evidence type="ECO:0000256" key="5">
    <source>
        <dbReference type="ARBA" id="ARBA00022692"/>
    </source>
</evidence>
<dbReference type="Gene3D" id="1.20.1720.10">
    <property type="entry name" value="Multidrug resistance protein D"/>
    <property type="match status" value="1"/>
</dbReference>
<dbReference type="NCBIfam" id="TIGR00711">
    <property type="entry name" value="efflux_EmrB"/>
    <property type="match status" value="1"/>
</dbReference>
<keyword evidence="5 8" id="KW-0812">Transmembrane</keyword>
<feature type="transmembrane region" description="Helical" evidence="8">
    <location>
        <begin position="136"/>
        <end position="157"/>
    </location>
</feature>
<comment type="subcellular location">
    <subcellularLocation>
        <location evidence="1">Cell membrane</location>
        <topology evidence="1">Multi-pass membrane protein</topology>
    </subcellularLocation>
</comment>
<feature type="transmembrane region" description="Helical" evidence="8">
    <location>
        <begin position="102"/>
        <end position="124"/>
    </location>
</feature>
<evidence type="ECO:0000256" key="2">
    <source>
        <dbReference type="ARBA" id="ARBA00008537"/>
    </source>
</evidence>
<keyword evidence="11" id="KW-1185">Reference proteome</keyword>
<keyword evidence="3" id="KW-0813">Transport</keyword>
<evidence type="ECO:0000256" key="3">
    <source>
        <dbReference type="ARBA" id="ARBA00022448"/>
    </source>
</evidence>
<feature type="transmembrane region" description="Helical" evidence="8">
    <location>
        <begin position="76"/>
        <end position="96"/>
    </location>
</feature>
<dbReference type="PANTHER" id="PTHR42718">
    <property type="entry name" value="MAJOR FACILITATOR SUPERFAMILY MULTIDRUG TRANSPORTER MFSC"/>
    <property type="match status" value="1"/>
</dbReference>
<feature type="transmembrane region" description="Helical" evidence="8">
    <location>
        <begin position="198"/>
        <end position="216"/>
    </location>
</feature>
<gene>
    <name evidence="10" type="ORF">P9989_21050</name>
</gene>
<comment type="similarity">
    <text evidence="2">Belongs to the major facilitator superfamily. EmrB family.</text>
</comment>
<sequence length="476" mass="51760">MESNKRAFWLIICSIFFGNFLAILSITTVTVAFPVVMDEFNANLSTVQWLMAGYLLATGIIAPVVGYLGDQLSYKYLYIIALFGFTLFSLFCGLAWDIQILILFRIIQGVFGGMIIPITLTIIYQTLERHQQSKAMGLWSLASMLAPVIGPTFGGWLVDYFGWSAIFFFNLPIGILGIIIVSRCIPYYRIGTSQSFDFIGFISVVASSSLLLFGFSQVGSWGFGSWKTLLLLGSGIILLGFFIRWELRSKAPLLQLSVFKFSQFTYSLIINCIITASMYIGTLLVPLYLQDVLHLSPMDTGLIMLPGAIAMAAASPVVGNVYDRIGPFKLVFTGASLVVISTALFSSIGLETSAYLIAIYQLIRCIGISLCTVPLTNAGMSAVTRDYSGHASSITNWARQGMASMSIGIFSALVVARSSGYLKSDGTTVTAAISMGISDVFWIGTILAITAIPLTFMLRIKSQAKINSAKPKAANQ</sequence>
<dbReference type="Pfam" id="PF07690">
    <property type="entry name" value="MFS_1"/>
    <property type="match status" value="1"/>
</dbReference>
<feature type="transmembrane region" description="Helical" evidence="8">
    <location>
        <begin position="401"/>
        <end position="420"/>
    </location>
</feature>
<evidence type="ECO:0000256" key="7">
    <source>
        <dbReference type="ARBA" id="ARBA00023136"/>
    </source>
</evidence>
<feature type="transmembrane region" description="Helical" evidence="8">
    <location>
        <begin position="440"/>
        <end position="460"/>
    </location>
</feature>
<dbReference type="InterPro" id="IPR004638">
    <property type="entry name" value="EmrB-like"/>
</dbReference>
<feature type="transmembrane region" description="Helical" evidence="8">
    <location>
        <begin position="354"/>
        <end position="380"/>
    </location>
</feature>
<keyword evidence="4" id="KW-1003">Cell membrane</keyword>
<feature type="transmembrane region" description="Helical" evidence="8">
    <location>
        <begin position="7"/>
        <end position="37"/>
    </location>
</feature>
<evidence type="ECO:0000256" key="4">
    <source>
        <dbReference type="ARBA" id="ARBA00022475"/>
    </source>
</evidence>
<evidence type="ECO:0000256" key="8">
    <source>
        <dbReference type="SAM" id="Phobius"/>
    </source>
</evidence>
<evidence type="ECO:0000313" key="11">
    <source>
        <dbReference type="Proteomes" id="UP001221597"/>
    </source>
</evidence>
<feature type="domain" description="Major facilitator superfamily (MFS) profile" evidence="9">
    <location>
        <begin position="11"/>
        <end position="463"/>
    </location>
</feature>
<name>A0ABY8IX17_9BACI</name>
<feature type="transmembrane region" description="Helical" evidence="8">
    <location>
        <begin position="301"/>
        <end position="318"/>
    </location>
</feature>
<feature type="transmembrane region" description="Helical" evidence="8">
    <location>
        <begin position="228"/>
        <end position="247"/>
    </location>
</feature>
<keyword evidence="6 8" id="KW-1133">Transmembrane helix</keyword>
<evidence type="ECO:0000259" key="9">
    <source>
        <dbReference type="PROSITE" id="PS50850"/>
    </source>
</evidence>
<evidence type="ECO:0000313" key="10">
    <source>
        <dbReference type="EMBL" id="WFT74792.1"/>
    </source>
</evidence>
<feature type="transmembrane region" description="Helical" evidence="8">
    <location>
        <begin position="330"/>
        <end position="348"/>
    </location>
</feature>
<dbReference type="InterPro" id="IPR020846">
    <property type="entry name" value="MFS_dom"/>
</dbReference>